<dbReference type="PANTHER" id="PTHR33361">
    <property type="entry name" value="GLR0591 PROTEIN"/>
    <property type="match status" value="1"/>
</dbReference>
<dbReference type="EMBL" id="JARXRO010000020">
    <property type="protein sequence ID" value="MDH5835617.1"/>
    <property type="molecule type" value="Genomic_DNA"/>
</dbReference>
<protein>
    <submittedName>
        <fullName evidence="2">DUF885 domain-containing protein</fullName>
    </submittedName>
</protein>
<feature type="signal peptide" evidence="1">
    <location>
        <begin position="1"/>
        <end position="22"/>
    </location>
</feature>
<dbReference type="PANTHER" id="PTHR33361:SF2">
    <property type="entry name" value="DUF885 DOMAIN-CONTAINING PROTEIN"/>
    <property type="match status" value="1"/>
</dbReference>
<comment type="caution">
    <text evidence="2">The sequence shown here is derived from an EMBL/GenBank/DDBJ whole genome shotgun (WGS) entry which is preliminary data.</text>
</comment>
<dbReference type="Proteomes" id="UP001156873">
    <property type="component" value="Unassembled WGS sequence"/>
</dbReference>
<dbReference type="RefSeq" id="WP_280580412.1">
    <property type="nucleotide sequence ID" value="NZ_JARXRO010000020.1"/>
</dbReference>
<evidence type="ECO:0000313" key="3">
    <source>
        <dbReference type="Proteomes" id="UP001156873"/>
    </source>
</evidence>
<proteinExistence type="predicted"/>
<keyword evidence="3" id="KW-1185">Reference proteome</keyword>
<evidence type="ECO:0000313" key="2">
    <source>
        <dbReference type="EMBL" id="MDH5835617.1"/>
    </source>
</evidence>
<dbReference type="InterPro" id="IPR010281">
    <property type="entry name" value="DUF885"/>
</dbReference>
<gene>
    <name evidence="2" type="ORF">QFW81_17040</name>
</gene>
<keyword evidence="1" id="KW-0732">Signal</keyword>
<dbReference type="Pfam" id="PF05960">
    <property type="entry name" value="DUF885"/>
    <property type="match status" value="1"/>
</dbReference>
<organism evidence="2 3">
    <name type="scientific">Luteimonas kalidii</name>
    <dbReference type="NCBI Taxonomy" id="3042025"/>
    <lineage>
        <taxon>Bacteria</taxon>
        <taxon>Pseudomonadati</taxon>
        <taxon>Pseudomonadota</taxon>
        <taxon>Gammaproteobacteria</taxon>
        <taxon>Lysobacterales</taxon>
        <taxon>Lysobacteraceae</taxon>
        <taxon>Luteimonas</taxon>
    </lineage>
</organism>
<sequence length="596" mass="67677">MSLRLTLSIAAVLALPPHLVYAQTASQPMPATAVEPAAGASASAADLALRALYEREWAWRQQEFAREKIDGRWQASSRLPSVAPDDWERRAAYWTQVLEALDAIDPAQLSPAERVNAAVFRAMVEADHSAATWRTWEAPFNSDSFFWSYFNPNQPYAREADWDRLLGRLRDLPGYFDQQIANMERGLERGWSVPRASIEGRDRTLEPYTRTDAGNPFLATFDAIPASVPEPRRSQLREEGRRLVLERLVPAYTTLLAFLREEYLPRTRTTIAASELPEGRAFYRSQIREYVTRDMDPREIHAIGLAEVERISAEMREVMARAGFEGSFEEFLQFLRTDPQFYARSSRELLANASYVAKKVDGQLKHAFNILPRYRFTIIPVPDDIAPIYTSGRGGLDACLFNTYDLPSRPLYNLPALVVHECAPGHSFQAALALEAPARPDFRQQTYFSGYGEGWGLYTEWLGTSMGIYETPYEDFGRLTFEMWRAARLVIDTGLHEYGWSREQAIDYLASHTALARHDVVTEVDRYISWPGQALSYYLGYRTLRDLRAEAERELGPRFDQRPFHDTVLALGSVPLPVLESEVRAFIAAQKAAPAP</sequence>
<name>A0ABT6JYP8_9GAMM</name>
<evidence type="ECO:0000256" key="1">
    <source>
        <dbReference type="SAM" id="SignalP"/>
    </source>
</evidence>
<feature type="chain" id="PRO_5047256172" evidence="1">
    <location>
        <begin position="23"/>
        <end position="596"/>
    </location>
</feature>
<reference evidence="2 3" key="1">
    <citation type="submission" date="2023-04" db="EMBL/GenBank/DDBJ databases">
        <title>Luteimonas sp. M1R5S59.</title>
        <authorList>
            <person name="Sun J.-Q."/>
        </authorList>
    </citation>
    <scope>NUCLEOTIDE SEQUENCE [LARGE SCALE GENOMIC DNA]</scope>
    <source>
        <strain evidence="2 3">M1R5S59</strain>
    </source>
</reference>
<accession>A0ABT6JYP8</accession>